<accession>A0A5N4ARS7</accession>
<keyword evidence="1" id="KW-1133">Transmembrane helix</keyword>
<keyword evidence="4" id="KW-1185">Reference proteome</keyword>
<evidence type="ECO:0008006" key="5">
    <source>
        <dbReference type="Google" id="ProtNLM"/>
    </source>
</evidence>
<dbReference type="InterPro" id="IPR011029">
    <property type="entry name" value="DEATH-like_dom_sf"/>
</dbReference>
<keyword evidence="1" id="KW-0812">Transmembrane</keyword>
<dbReference type="EMBL" id="VVIM01000005">
    <property type="protein sequence ID" value="KAB0800031.1"/>
    <property type="molecule type" value="Genomic_DNA"/>
</dbReference>
<dbReference type="AlphaFoldDB" id="A0A5N4ARS7"/>
<evidence type="ECO:0000313" key="3">
    <source>
        <dbReference type="EMBL" id="KAB0800031.1"/>
    </source>
</evidence>
<gene>
    <name evidence="3" type="ORF">PPYR_07911</name>
</gene>
<dbReference type="InParanoid" id="A0A5N4ARS7"/>
<reference evidence="3 4" key="1">
    <citation type="journal article" date="2018" name="Elife">
        <title>Firefly genomes illuminate parallel origins of bioluminescence in beetles.</title>
        <authorList>
            <person name="Fallon T.R."/>
            <person name="Lower S.E."/>
            <person name="Chang C.H."/>
            <person name="Bessho-Uehara M."/>
            <person name="Martin G.J."/>
            <person name="Bewick A.J."/>
            <person name="Behringer M."/>
            <person name="Debat H.J."/>
            <person name="Wong I."/>
            <person name="Day J.C."/>
            <person name="Suvorov A."/>
            <person name="Silva C.J."/>
            <person name="Stanger-Hall K.F."/>
            <person name="Hall D.W."/>
            <person name="Schmitz R.J."/>
            <person name="Nelson D.R."/>
            <person name="Lewis S.M."/>
            <person name="Shigenobu S."/>
            <person name="Bybee S.M."/>
            <person name="Larracuente A.M."/>
            <person name="Oba Y."/>
            <person name="Weng J.K."/>
        </authorList>
    </citation>
    <scope>NUCLEOTIDE SEQUENCE [LARGE SCALE GENOMIC DNA]</scope>
    <source>
        <strain evidence="3">1611_PpyrPB1</strain>
        <tissue evidence="3">Whole body</tissue>
    </source>
</reference>
<keyword evidence="1" id="KW-0472">Membrane</keyword>
<sequence>MWHIQKLLLIFTYNYLSWATIDLNIAEFQYLADHLHPEECRRLVASLHFSSYKEPKALDVAEENVSKDIPCIRLLLHWNSQKGEGKGETHEVVQHRLRQLGRADLADWLGKTVFHELGEELMEELKNPFDTVINVTERQTYRMPQTLSTEYKWDPTEWLAFDTICWAVIIGLTSFAFFLLIKAAFILFMRKIRRFPPRKYRTLRTDEGSDSEELFDIRTHNNNP</sequence>
<keyword evidence="2" id="KW-0732">Signal</keyword>
<evidence type="ECO:0000256" key="2">
    <source>
        <dbReference type="SAM" id="SignalP"/>
    </source>
</evidence>
<dbReference type="OrthoDB" id="6066069at2759"/>
<proteinExistence type="predicted"/>
<name>A0A5N4ARS7_PHOPY</name>
<organism evidence="3 4">
    <name type="scientific">Photinus pyralis</name>
    <name type="common">Common eastern firefly</name>
    <name type="synonym">Lampyris pyralis</name>
    <dbReference type="NCBI Taxonomy" id="7054"/>
    <lineage>
        <taxon>Eukaryota</taxon>
        <taxon>Metazoa</taxon>
        <taxon>Ecdysozoa</taxon>
        <taxon>Arthropoda</taxon>
        <taxon>Hexapoda</taxon>
        <taxon>Insecta</taxon>
        <taxon>Pterygota</taxon>
        <taxon>Neoptera</taxon>
        <taxon>Endopterygota</taxon>
        <taxon>Coleoptera</taxon>
        <taxon>Polyphaga</taxon>
        <taxon>Elateriformia</taxon>
        <taxon>Elateroidea</taxon>
        <taxon>Lampyridae</taxon>
        <taxon>Lampyrinae</taxon>
        <taxon>Photinus</taxon>
    </lineage>
</organism>
<evidence type="ECO:0000313" key="4">
    <source>
        <dbReference type="Proteomes" id="UP000327044"/>
    </source>
</evidence>
<feature type="chain" id="PRO_5024362678" description="Death domain-containing protein" evidence="2">
    <location>
        <begin position="20"/>
        <end position="224"/>
    </location>
</feature>
<feature type="signal peptide" evidence="2">
    <location>
        <begin position="1"/>
        <end position="19"/>
    </location>
</feature>
<dbReference type="Gene3D" id="1.10.533.10">
    <property type="entry name" value="Death Domain, Fas"/>
    <property type="match status" value="1"/>
</dbReference>
<dbReference type="Proteomes" id="UP000327044">
    <property type="component" value="Unassembled WGS sequence"/>
</dbReference>
<evidence type="ECO:0000256" key="1">
    <source>
        <dbReference type="SAM" id="Phobius"/>
    </source>
</evidence>
<feature type="transmembrane region" description="Helical" evidence="1">
    <location>
        <begin position="166"/>
        <end position="189"/>
    </location>
</feature>
<protein>
    <recommendedName>
        <fullName evidence="5">Death domain-containing protein</fullName>
    </recommendedName>
</protein>
<comment type="caution">
    <text evidence="3">The sequence shown here is derived from an EMBL/GenBank/DDBJ whole genome shotgun (WGS) entry which is preliminary data.</text>
</comment>